<proteinExistence type="evidence at transcript level"/>
<organism evidence="14">
    <name type="scientific">Polyphagotarsonemus latus</name>
    <dbReference type="NCBI Taxonomy" id="1204166"/>
    <lineage>
        <taxon>Eukaryota</taxon>
        <taxon>Metazoa</taxon>
        <taxon>Ecdysozoa</taxon>
        <taxon>Arthropoda</taxon>
        <taxon>Chelicerata</taxon>
        <taxon>Arachnida</taxon>
        <taxon>Acari</taxon>
        <taxon>Acariformes</taxon>
        <taxon>Trombidiformes</taxon>
        <taxon>Prostigmata</taxon>
        <taxon>Eleutherengona</taxon>
        <taxon>Heterostigmata</taxon>
        <taxon>Tarsonemoidea</taxon>
        <taxon>Tarsonemidae</taxon>
        <taxon>Polyphagotarsonemus</taxon>
    </lineage>
</organism>
<evidence type="ECO:0000256" key="4">
    <source>
        <dbReference type="ARBA" id="ARBA00022692"/>
    </source>
</evidence>
<feature type="transmembrane region" description="Helical" evidence="12">
    <location>
        <begin position="268"/>
        <end position="289"/>
    </location>
</feature>
<dbReference type="PRINTS" id="PR00244">
    <property type="entry name" value="NEUROKININR"/>
</dbReference>
<keyword evidence="3" id="KW-1003">Cell membrane</keyword>
<accession>A0AAN0LPN2</accession>
<feature type="transmembrane region" description="Helical" evidence="12">
    <location>
        <begin position="44"/>
        <end position="70"/>
    </location>
</feature>
<keyword evidence="8 10" id="KW-0675">Receptor</keyword>
<dbReference type="AlphaFoldDB" id="A0AAN0LPN2"/>
<evidence type="ECO:0000256" key="3">
    <source>
        <dbReference type="ARBA" id="ARBA00022475"/>
    </source>
</evidence>
<dbReference type="SUPFAM" id="SSF81321">
    <property type="entry name" value="Family A G protein-coupled receptor-like"/>
    <property type="match status" value="1"/>
</dbReference>
<dbReference type="GO" id="GO:0005886">
    <property type="term" value="C:plasma membrane"/>
    <property type="evidence" value="ECO:0007669"/>
    <property type="project" value="UniProtKB-SubCell"/>
</dbReference>
<evidence type="ECO:0000256" key="11">
    <source>
        <dbReference type="SAM" id="MobiDB-lite"/>
    </source>
</evidence>
<keyword evidence="6 10" id="KW-0297">G-protein coupled receptor</keyword>
<evidence type="ECO:0000256" key="6">
    <source>
        <dbReference type="ARBA" id="ARBA00023040"/>
    </source>
</evidence>
<keyword evidence="5 12" id="KW-1133">Transmembrane helix</keyword>
<evidence type="ECO:0000256" key="8">
    <source>
        <dbReference type="ARBA" id="ARBA00023170"/>
    </source>
</evidence>
<comment type="subcellular location">
    <subcellularLocation>
        <location evidence="1">Cell membrane</location>
        <topology evidence="1">Multi-pass membrane protein</topology>
    </subcellularLocation>
</comment>
<evidence type="ECO:0000256" key="2">
    <source>
        <dbReference type="ARBA" id="ARBA00010663"/>
    </source>
</evidence>
<evidence type="ECO:0000259" key="13">
    <source>
        <dbReference type="PROSITE" id="PS50262"/>
    </source>
</evidence>
<protein>
    <submittedName>
        <fullName evidence="14">Tachykinin-like peptide receptor 99D</fullName>
    </submittedName>
</protein>
<dbReference type="PROSITE" id="PS00237">
    <property type="entry name" value="G_PROTEIN_RECEP_F1_1"/>
    <property type="match status" value="1"/>
</dbReference>
<feature type="transmembrane region" description="Helical" evidence="12">
    <location>
        <begin position="309"/>
        <end position="327"/>
    </location>
</feature>
<dbReference type="CDD" id="cd15390">
    <property type="entry name" value="7tmA_TACR"/>
    <property type="match status" value="1"/>
</dbReference>
<evidence type="ECO:0000256" key="1">
    <source>
        <dbReference type="ARBA" id="ARBA00004651"/>
    </source>
</evidence>
<dbReference type="PANTHER" id="PTHR46925">
    <property type="entry name" value="G-PROTEIN COUPLED RECEPTOR TKR-1-RELATED"/>
    <property type="match status" value="1"/>
</dbReference>
<feature type="domain" description="G-protein coupled receptors family 1 profile" evidence="13">
    <location>
        <begin position="61"/>
        <end position="324"/>
    </location>
</feature>
<dbReference type="PROSITE" id="PS50262">
    <property type="entry name" value="G_PROTEIN_RECEP_F1_2"/>
    <property type="match status" value="1"/>
</dbReference>
<keyword evidence="7 12" id="KW-0472">Membrane</keyword>
<evidence type="ECO:0000313" key="14">
    <source>
        <dbReference type="EMBL" id="WRW34101.1"/>
    </source>
</evidence>
<dbReference type="PRINTS" id="PR00237">
    <property type="entry name" value="GPCRRHODOPSN"/>
</dbReference>
<dbReference type="InterPro" id="IPR000276">
    <property type="entry name" value="GPCR_Rhodpsn"/>
</dbReference>
<name>A0AAN0LPN2_9ACAR</name>
<dbReference type="Gene3D" id="1.20.1070.10">
    <property type="entry name" value="Rhodopsin 7-helix transmembrane proteins"/>
    <property type="match status" value="1"/>
</dbReference>
<evidence type="ECO:0000256" key="9">
    <source>
        <dbReference type="ARBA" id="ARBA00023224"/>
    </source>
</evidence>
<keyword evidence="9 10" id="KW-0807">Transducer</keyword>
<comment type="similarity">
    <text evidence="2 10">Belongs to the G-protein coupled receptor 1 family.</text>
</comment>
<feature type="transmembrane region" description="Helical" evidence="12">
    <location>
        <begin position="119"/>
        <end position="138"/>
    </location>
</feature>
<evidence type="ECO:0000256" key="12">
    <source>
        <dbReference type="SAM" id="Phobius"/>
    </source>
</evidence>
<evidence type="ECO:0000256" key="5">
    <source>
        <dbReference type="ARBA" id="ARBA00022989"/>
    </source>
</evidence>
<dbReference type="EMBL" id="PP155027">
    <property type="protein sequence ID" value="WRW34101.1"/>
    <property type="molecule type" value="mRNA"/>
</dbReference>
<dbReference type="PANTHER" id="PTHR46925:SF2">
    <property type="entry name" value="G-PROTEIN COUPLED RECEPTOR TKR-1-RELATED"/>
    <property type="match status" value="1"/>
</dbReference>
<keyword evidence="4 10" id="KW-0812">Transmembrane</keyword>
<evidence type="ECO:0000256" key="7">
    <source>
        <dbReference type="ARBA" id="ARBA00023136"/>
    </source>
</evidence>
<feature type="transmembrane region" description="Helical" evidence="12">
    <location>
        <begin position="159"/>
        <end position="180"/>
    </location>
</feature>
<dbReference type="InterPro" id="IPR001681">
    <property type="entry name" value="Neurokn_rcpt"/>
</dbReference>
<dbReference type="GO" id="GO:0004995">
    <property type="term" value="F:tachykinin receptor activity"/>
    <property type="evidence" value="ECO:0007669"/>
    <property type="project" value="InterPro"/>
</dbReference>
<evidence type="ECO:0000256" key="10">
    <source>
        <dbReference type="RuleBase" id="RU000688"/>
    </source>
</evidence>
<sequence length="535" mass="62062">MLALLNDSIMSNSTILSLKNLEENLDNKIQVNLQDSYSRELWQVIFWSFIFGFMVIIATTGNLIVIMIVLLNKQMRTITNLFIVNLSIADIMVSTMNVIFNFVYMLNGYWWFGSTYCKVSNFIAIMSVAASVFTLMAISIDRYIAIVYPLKPRMSLMTTLNIAIGIWCASSLLSAPNFIFSITQQETLPNGEIKIICLIKWPDGVAPGSKFDYFYNLAVLILTYFIPITLMALTYFRVGTVLWGSQTIGEYTAKQVQSIQSKRKIVKMLILVLCIFAVCWLPYHIYFIIQHHLPEITNFKYAQQIYLVLYWLAMSNSMYNPFIYCWMNNRFRRGFRNILFCKYCFKTNPSNNKKFRIRILKENDQIYLNEFQNSEQQPSNEQRNSTWYESFNKKQTNKLTNTSQNSNFFSGQKNDLKSSSNASTSKDISPNISDKMMMYIDNKSNIKICMASDVKNDNVNTLKNKLSVQKKEYTDSSIENSILKVKQPNKIEMNEVDLVKTIYKKENIIIKKHVIKKNLDDENANQNGEENCTKN</sequence>
<dbReference type="Pfam" id="PF00001">
    <property type="entry name" value="7tm_1"/>
    <property type="match status" value="1"/>
</dbReference>
<dbReference type="SMART" id="SM01381">
    <property type="entry name" value="7TM_GPCR_Srsx"/>
    <property type="match status" value="1"/>
</dbReference>
<feature type="transmembrane region" description="Helical" evidence="12">
    <location>
        <begin position="82"/>
        <end position="107"/>
    </location>
</feature>
<dbReference type="InterPro" id="IPR017452">
    <property type="entry name" value="GPCR_Rhodpsn_7TM"/>
</dbReference>
<feature type="region of interest" description="Disordered" evidence="11">
    <location>
        <begin position="399"/>
        <end position="429"/>
    </location>
</feature>
<reference evidence="14" key="1">
    <citation type="submission" date="2024-01" db="EMBL/GenBank/DDBJ databases">
        <title>Genome insights into chemosensory and detoxification machineries of broad mite, Polyphagotarsonemus latus (Tarsonemidae: Acari).</title>
        <authorList>
            <person name="Muthugoundar M."/>
            <person name="P J A."/>
            <person name="Augustine N."/>
        </authorList>
    </citation>
    <scope>NUCLEOTIDE SEQUENCE</scope>
</reference>
<feature type="transmembrane region" description="Helical" evidence="12">
    <location>
        <begin position="213"/>
        <end position="236"/>
    </location>
</feature>